<proteinExistence type="predicted"/>
<reference evidence="2" key="1">
    <citation type="submission" date="2022-11" db="UniProtKB">
        <authorList>
            <consortium name="WormBaseParasite"/>
        </authorList>
    </citation>
    <scope>IDENTIFICATION</scope>
</reference>
<sequence length="555" mass="62630">MCGIWALLGEDYDSNTHEKEFLKIVGRGPDLTVVSKVAPKTWFGFHRLAIVDPLNSYAGSEQPIVCQKLSVICNGEIYNHLQLKEQSGIPESEVINGASDCAAIIHSMITSKGNLKKCCASLDGVFAFAMADDKYLYIGRDPIGVRPLFYGHTSTGALVFGSEVKCVEKLCDRLEYFPPGSCAQIPLHNPPAILPIQQYYAVPSTPERVMTLHTAQDAVRTILVNSVEKRLMGNRHFGFMLSGGLDSSLIATIASKLLTEKPIAFSVGFEDSPDLENARKIAEFLDIPHKILVITPQDCLDIIPEVVYALETFDPLIIRCGIAHYLLCRHIAATSDVKVLLSGEGADELFGSYAYIQRAPNASHLHRESLRRMKHLHQYDVLRCDRSTSCHGLEIRVPFLDKKFIEFVAKLPPTFKLIPQKMEKYVLRSAFEGWLPSEVLWRSKEGFAEALGKIDLGDVVQEHCEKIISNEKYELRNETFPWKSPETKEEYWYRSLFEEFYSIEKMDTIIHTKVYRTAAWHLTDEKENCKDDLLNIEAVRFRRRSTGSAKFSGVA</sequence>
<accession>A0AC35FK66</accession>
<evidence type="ECO:0000313" key="2">
    <source>
        <dbReference type="WBParaSite" id="PS1159_v2.g17712.t1"/>
    </source>
</evidence>
<name>A0AC35FK66_9BILA</name>
<evidence type="ECO:0000313" key="1">
    <source>
        <dbReference type="Proteomes" id="UP000887580"/>
    </source>
</evidence>
<dbReference type="WBParaSite" id="PS1159_v2.g17712.t1">
    <property type="protein sequence ID" value="PS1159_v2.g17712.t1"/>
    <property type="gene ID" value="PS1159_v2.g17712"/>
</dbReference>
<protein>
    <submittedName>
        <fullName evidence="2">Asparagine synthetase [glutamine-hydrolyzing]</fullName>
    </submittedName>
</protein>
<dbReference type="Proteomes" id="UP000887580">
    <property type="component" value="Unplaced"/>
</dbReference>
<organism evidence="1 2">
    <name type="scientific">Panagrolaimus sp. PS1159</name>
    <dbReference type="NCBI Taxonomy" id="55785"/>
    <lineage>
        <taxon>Eukaryota</taxon>
        <taxon>Metazoa</taxon>
        <taxon>Ecdysozoa</taxon>
        <taxon>Nematoda</taxon>
        <taxon>Chromadorea</taxon>
        <taxon>Rhabditida</taxon>
        <taxon>Tylenchina</taxon>
        <taxon>Panagrolaimomorpha</taxon>
        <taxon>Panagrolaimoidea</taxon>
        <taxon>Panagrolaimidae</taxon>
        <taxon>Panagrolaimus</taxon>
    </lineage>
</organism>